<feature type="repeat" description="CSPG" evidence="5">
    <location>
        <begin position="737"/>
        <end position="828"/>
    </location>
</feature>
<feature type="repeat" description="CSPG" evidence="5">
    <location>
        <begin position="849"/>
        <end position="943"/>
    </location>
</feature>
<evidence type="ECO:0000256" key="1">
    <source>
        <dbReference type="ARBA" id="ARBA00022723"/>
    </source>
</evidence>
<dbReference type="STRING" id="32507.ENSNBRP00000011675"/>
<dbReference type="OMA" id="LQFAIPR"/>
<dbReference type="Pfam" id="PF19309">
    <property type="entry name" value="Frem_N"/>
    <property type="match status" value="1"/>
</dbReference>
<keyword evidence="3" id="KW-0677">Repeat</keyword>
<name>A0A3Q4GPL2_NEOBR</name>
<evidence type="ECO:0000259" key="6">
    <source>
        <dbReference type="Pfam" id="PF19309"/>
    </source>
</evidence>
<keyword evidence="1" id="KW-0479">Metal-binding</keyword>
<feature type="domain" description="FRAS1-related extracellular matrix protein N-terminal" evidence="6">
    <location>
        <begin position="26"/>
        <end position="256"/>
    </location>
</feature>
<dbReference type="InterPro" id="IPR051561">
    <property type="entry name" value="FRAS1_ECM"/>
</dbReference>
<evidence type="ECO:0000256" key="2">
    <source>
        <dbReference type="ARBA" id="ARBA00022729"/>
    </source>
</evidence>
<dbReference type="GO" id="GO:0009653">
    <property type="term" value="P:anatomical structure morphogenesis"/>
    <property type="evidence" value="ECO:0007669"/>
    <property type="project" value="TreeGrafter"/>
</dbReference>
<dbReference type="PANTHER" id="PTHR45739:SF7">
    <property type="entry name" value="FRAS1-RELATED EXTRACELLULAR MATRIX PROTEIN 1"/>
    <property type="match status" value="1"/>
</dbReference>
<accession>A0A3Q4GPL2</accession>
<feature type="repeat" description="CSPG" evidence="5">
    <location>
        <begin position="408"/>
        <end position="495"/>
    </location>
</feature>
<keyword evidence="2" id="KW-0732">Signal</keyword>
<dbReference type="PROSITE" id="PS51854">
    <property type="entry name" value="CSPG"/>
    <property type="match status" value="7"/>
</dbReference>
<reference evidence="7" key="2">
    <citation type="submission" date="2025-09" db="UniProtKB">
        <authorList>
            <consortium name="Ensembl"/>
        </authorList>
    </citation>
    <scope>IDENTIFICATION</scope>
</reference>
<dbReference type="Pfam" id="PF16184">
    <property type="entry name" value="Cadherin_3"/>
    <property type="match status" value="8"/>
</dbReference>
<dbReference type="GO" id="GO:0046872">
    <property type="term" value="F:metal ion binding"/>
    <property type="evidence" value="ECO:0007669"/>
    <property type="project" value="UniProtKB-KW"/>
</dbReference>
<organism evidence="7 8">
    <name type="scientific">Neolamprologus brichardi</name>
    <name type="common">Fairy cichlid</name>
    <name type="synonym">Lamprologus brichardi</name>
    <dbReference type="NCBI Taxonomy" id="32507"/>
    <lineage>
        <taxon>Eukaryota</taxon>
        <taxon>Metazoa</taxon>
        <taxon>Chordata</taxon>
        <taxon>Craniata</taxon>
        <taxon>Vertebrata</taxon>
        <taxon>Euteleostomi</taxon>
        <taxon>Actinopterygii</taxon>
        <taxon>Neopterygii</taxon>
        <taxon>Teleostei</taxon>
        <taxon>Neoteleostei</taxon>
        <taxon>Acanthomorphata</taxon>
        <taxon>Ovalentaria</taxon>
        <taxon>Cichlomorphae</taxon>
        <taxon>Cichliformes</taxon>
        <taxon>Cichlidae</taxon>
        <taxon>African cichlids</taxon>
        <taxon>Pseudocrenilabrinae</taxon>
        <taxon>Lamprologini</taxon>
        <taxon>Neolamprologus</taxon>
    </lineage>
</organism>
<sequence length="1319" mass="146655">MNNHSFASLILMERARTSPTNPKTLNKGLKVKRGQSAYLHVEDLQFHIPHQKDSCKLEVVVNEPITQRVGKLVPQVFDCDYLADEVKYVHNGCPLLTEDTVKLRLYRFTETETYMEVFAIHVEIMEPECTIIRLGPKSLEVPEFYSLSNAVDGNVVSFHYESRSSLDCSIHLNSHDTHLPAHGQLVTGEPEKATRRGDEPETFIHLRQQLATCRSEDCLKGLKLVKLTKVSCEDFLLMGLRYQHTDPPSPHVDYIAVRLDLKDTRSGSIYQSEQAWIPVQITGATPNQPPTPAYMSTFVLEVDQFILTPLSTATLDADDEETPKQLLVFNVTTPPQDGFLTHLSDHTRPVSSFTWLDLNDMLIGYQPANFSHNQRRNYEVEFEVHDFYFEKSPPLTVHMSVRTADTNAPRVSWNMGLSLLEGQSRPITWEQLQIVDNDNLDAVRVIAVDGLQHGRLTVRGGKGFMFTVNDIKGGVVCYHHDDSDSTKDFIIFRITDGPHQTRHKFPIKILPKDDTPPFLITNMLLEVPEGHTALLRGSILQASDMDSSDDYILFNITRPPQSGEVMKIPGPGKTGYPVSHFLQKDLSQSKVYYRHLGHEVSDDWFEVVLSDFHDPPNLSEAQVVMVHVEPVPDKPPKEVPGSSRIASASQTCCGEMLFLVDSIPKFTKDANAPMLRVFTQHAVNFMKVAYMPPVMDIGPYPQQIQFVLSVTNHRGKTVTGICFNITVEPVDNQPPQVEKKIITFPLTVDEGGECRLGPEHLLLSDEDSLEEALRVELQREPQHGALHLSGLLMKPGQSFTLQDLQRHNVRYSHDSSETTQDNIEFTATDGTSSVIFVLQVMVKPINDEVPVVGAGLKAGLSCAEGQEVVLTTEYIYATDRDSDNSSLSFLIVQQPLHGVVLREGAVVDRFIQADITAGIVTYKHTEVEIGLAPRHDTVTFVISDGEAETLALCCSGGSPVRTSSTAHLRHTLPVYDLHITVFPVDSQPPTLETPDIFKVNEGGTAPITVAHLKASDVDTVLDELVISLTSPPQFGYIENVLPSPGFEKSNTGVSTASFSYKDITEGHVNYVQSRHQGVEPTADHLMLCVSDGKHSSAHVSFYIIINPTNDEVPELVAHNITVQEGQMKRLDSSVLHATDLDIPKNVLLFSVATPPRHGSIIAHSSGEREKREAQHQLPVVAFTMEDLINGIVYMLNARHCPTAVGVAYVHDDSESVEDSFTIQLTDGRHQVLKQVTVKVLQVNDEKPQLIRNAGLDVEPAESRLISSASLFAQDRDTPPSELMYIFESVPTQGLLQLKRCCGCAMIVLETCALRQTNTG</sequence>
<evidence type="ECO:0000313" key="7">
    <source>
        <dbReference type="Ensembl" id="ENSNBRP00000011675.1"/>
    </source>
</evidence>
<proteinExistence type="predicted"/>
<feature type="repeat" description="CSPG" evidence="5">
    <location>
        <begin position="1111"/>
        <end position="1225"/>
    </location>
</feature>
<keyword evidence="8" id="KW-1185">Reference proteome</keyword>
<feature type="repeat" description="CSPG" evidence="5">
    <location>
        <begin position="516"/>
        <end position="610"/>
    </location>
</feature>
<dbReference type="Bgee" id="ENSNBRG00000009065">
    <property type="expression patterns" value="Expressed in testis"/>
</dbReference>
<dbReference type="GeneTree" id="ENSGT00940000156990"/>
<dbReference type="Ensembl" id="ENSNBRT00000012006.1">
    <property type="protein sequence ID" value="ENSNBRP00000011675.1"/>
    <property type="gene ID" value="ENSNBRG00000009065.1"/>
</dbReference>
<reference evidence="7" key="1">
    <citation type="submission" date="2025-08" db="UniProtKB">
        <authorList>
            <consortium name="Ensembl"/>
        </authorList>
    </citation>
    <scope>IDENTIFICATION</scope>
</reference>
<keyword evidence="4" id="KW-0325">Glycoprotein</keyword>
<dbReference type="Proteomes" id="UP000261580">
    <property type="component" value="Unassembled WGS sequence"/>
</dbReference>
<evidence type="ECO:0000313" key="8">
    <source>
        <dbReference type="Proteomes" id="UP000261580"/>
    </source>
</evidence>
<dbReference type="InterPro" id="IPR039005">
    <property type="entry name" value="CSPG_rpt"/>
</dbReference>
<dbReference type="InterPro" id="IPR045658">
    <property type="entry name" value="FRAS1-rel_N"/>
</dbReference>
<evidence type="ECO:0000256" key="5">
    <source>
        <dbReference type="PROSITE-ProRule" id="PRU01201"/>
    </source>
</evidence>
<protein>
    <submittedName>
        <fullName evidence="7">Fras1 related extracellular matrix 1a</fullName>
    </submittedName>
</protein>
<feature type="repeat" description="CSPG" evidence="5">
    <location>
        <begin position="988"/>
        <end position="1090"/>
    </location>
</feature>
<dbReference type="PANTHER" id="PTHR45739">
    <property type="entry name" value="MATRIX PROTEIN, PUTATIVE-RELATED"/>
    <property type="match status" value="1"/>
</dbReference>
<evidence type="ECO:0000256" key="3">
    <source>
        <dbReference type="ARBA" id="ARBA00022737"/>
    </source>
</evidence>
<feature type="repeat" description="CSPG" evidence="5">
    <location>
        <begin position="291"/>
        <end position="383"/>
    </location>
</feature>
<evidence type="ECO:0000256" key="4">
    <source>
        <dbReference type="ARBA" id="ARBA00023180"/>
    </source>
</evidence>